<sequence length="175" mass="19370">MSANHICGLTVEANGYHGLNCQCSSGRFPCHHALNDIIRWALTTDNVPCMLEPPGLSRSDGKQTNELTLITWQKGYRLIWYAISINTSVASNLNNTSRAATSGAEAAAKQKHLKCGILKDTYLFIPVTCEIAEPWGSEAKSFIRELGRRLRDKGATPLWVSVVNPTCHHPTRQYC</sequence>
<evidence type="ECO:0000313" key="1">
    <source>
        <dbReference type="EMBL" id="GBP52867.1"/>
    </source>
</evidence>
<keyword evidence="2" id="KW-1185">Reference proteome</keyword>
<evidence type="ECO:0000313" key="2">
    <source>
        <dbReference type="Proteomes" id="UP000299102"/>
    </source>
</evidence>
<accession>A0A4C1WRX3</accession>
<dbReference type="EMBL" id="BGZK01000611">
    <property type="protein sequence ID" value="GBP52867.1"/>
    <property type="molecule type" value="Genomic_DNA"/>
</dbReference>
<name>A0A4C1WRX3_EUMVA</name>
<protein>
    <recommendedName>
        <fullName evidence="3">SWIM-type domain-containing protein</fullName>
    </recommendedName>
</protein>
<gene>
    <name evidence="1" type="ORF">EVAR_39031_1</name>
</gene>
<dbReference type="OrthoDB" id="2016582at2759"/>
<proteinExistence type="predicted"/>
<dbReference type="Proteomes" id="UP000299102">
    <property type="component" value="Unassembled WGS sequence"/>
</dbReference>
<dbReference type="AlphaFoldDB" id="A0A4C1WRX3"/>
<comment type="caution">
    <text evidence="1">The sequence shown here is derived from an EMBL/GenBank/DDBJ whole genome shotgun (WGS) entry which is preliminary data.</text>
</comment>
<evidence type="ECO:0008006" key="3">
    <source>
        <dbReference type="Google" id="ProtNLM"/>
    </source>
</evidence>
<reference evidence="1 2" key="1">
    <citation type="journal article" date="2019" name="Commun. Biol.">
        <title>The bagworm genome reveals a unique fibroin gene that provides high tensile strength.</title>
        <authorList>
            <person name="Kono N."/>
            <person name="Nakamura H."/>
            <person name="Ohtoshi R."/>
            <person name="Tomita M."/>
            <person name="Numata K."/>
            <person name="Arakawa K."/>
        </authorList>
    </citation>
    <scope>NUCLEOTIDE SEQUENCE [LARGE SCALE GENOMIC DNA]</scope>
</reference>
<organism evidence="1 2">
    <name type="scientific">Eumeta variegata</name>
    <name type="common">Bagworm moth</name>
    <name type="synonym">Eumeta japonica</name>
    <dbReference type="NCBI Taxonomy" id="151549"/>
    <lineage>
        <taxon>Eukaryota</taxon>
        <taxon>Metazoa</taxon>
        <taxon>Ecdysozoa</taxon>
        <taxon>Arthropoda</taxon>
        <taxon>Hexapoda</taxon>
        <taxon>Insecta</taxon>
        <taxon>Pterygota</taxon>
        <taxon>Neoptera</taxon>
        <taxon>Endopterygota</taxon>
        <taxon>Lepidoptera</taxon>
        <taxon>Glossata</taxon>
        <taxon>Ditrysia</taxon>
        <taxon>Tineoidea</taxon>
        <taxon>Psychidae</taxon>
        <taxon>Oiketicinae</taxon>
        <taxon>Eumeta</taxon>
    </lineage>
</organism>